<feature type="domain" description="DUF7730" evidence="1">
    <location>
        <begin position="152"/>
        <end position="276"/>
    </location>
</feature>
<evidence type="ECO:0000313" key="2">
    <source>
        <dbReference type="EMBL" id="KAF1969540.1"/>
    </source>
</evidence>
<protein>
    <recommendedName>
        <fullName evidence="1">DUF7730 domain-containing protein</fullName>
    </recommendedName>
</protein>
<dbReference type="PANTHER" id="PTHR38790">
    <property type="entry name" value="2EXR DOMAIN-CONTAINING PROTEIN-RELATED"/>
    <property type="match status" value="1"/>
</dbReference>
<proteinExistence type="predicted"/>
<accession>A0A6A5UYM7</accession>
<organism evidence="2 3">
    <name type="scientific">Bimuria novae-zelandiae CBS 107.79</name>
    <dbReference type="NCBI Taxonomy" id="1447943"/>
    <lineage>
        <taxon>Eukaryota</taxon>
        <taxon>Fungi</taxon>
        <taxon>Dikarya</taxon>
        <taxon>Ascomycota</taxon>
        <taxon>Pezizomycotina</taxon>
        <taxon>Dothideomycetes</taxon>
        <taxon>Pleosporomycetidae</taxon>
        <taxon>Pleosporales</taxon>
        <taxon>Massarineae</taxon>
        <taxon>Didymosphaeriaceae</taxon>
        <taxon>Bimuria</taxon>
    </lineage>
</organism>
<evidence type="ECO:0000313" key="3">
    <source>
        <dbReference type="Proteomes" id="UP000800036"/>
    </source>
</evidence>
<evidence type="ECO:0000259" key="1">
    <source>
        <dbReference type="Pfam" id="PF24864"/>
    </source>
</evidence>
<dbReference type="InterPro" id="IPR056632">
    <property type="entry name" value="DUF7730"/>
</dbReference>
<sequence>MWQRASDSGSVIHSWYCSVMAWLLCGQWPRIRRHISDFCSKHPIVEIALHLLILPPVLVLFYAAAAVDWIFEACQVVPANEPGVDLLKEHEIRRRVKKRGIRDSVKELPLVRHRALTLRSGQVDCDDGLKEKVPDRGGKRVDQRTVDQLGTCALWRFPLEVRECIWKYVVSGNHIHIVKRRGRLGNVYCSAQDPTDPVHRDFCARSDEQGFYVPSAWPRDRRPLALLVSCRQIYSECIDILYSHNTFAFDDPALVSSFLTSLLPRRRKLVASFHLAPAVGPRCSGYNFRHFYNVAYQPSQDHTIHHLGYVLNVIAQQPRLHSVTITPKLGLAFEAKGDAPLHTFMKNFTHALNKIEASKPIALAWPEDPGARIAPFTQNLSEHWGRDQYLPPQDQRNFAIRTMPWQSSTEFMAFFIPFDVQCLHCASYTLIRRATKGFAEVSYHTLALDFYIPNSTTISDVLMRYWTFHGSCGGWIEFQYHGGRKKWSVAQGAQRVSEEETDRHVKEHEDRYPKMENPHERLMGMSVRDVVAKPSPPRAYPWNLTTMTHKAIDEPTREAYYRNVGWHRE</sequence>
<gene>
    <name evidence="2" type="ORF">BU23DRAFT_601496</name>
</gene>
<dbReference type="OrthoDB" id="4757095at2759"/>
<dbReference type="EMBL" id="ML976708">
    <property type="protein sequence ID" value="KAF1969540.1"/>
    <property type="molecule type" value="Genomic_DNA"/>
</dbReference>
<dbReference type="AlphaFoldDB" id="A0A6A5UYM7"/>
<dbReference type="Pfam" id="PF24864">
    <property type="entry name" value="DUF7730"/>
    <property type="match status" value="1"/>
</dbReference>
<dbReference type="Proteomes" id="UP000800036">
    <property type="component" value="Unassembled WGS sequence"/>
</dbReference>
<name>A0A6A5UYM7_9PLEO</name>
<keyword evidence="3" id="KW-1185">Reference proteome</keyword>
<reference evidence="2" key="1">
    <citation type="journal article" date="2020" name="Stud. Mycol.">
        <title>101 Dothideomycetes genomes: a test case for predicting lifestyles and emergence of pathogens.</title>
        <authorList>
            <person name="Haridas S."/>
            <person name="Albert R."/>
            <person name="Binder M."/>
            <person name="Bloem J."/>
            <person name="Labutti K."/>
            <person name="Salamov A."/>
            <person name="Andreopoulos B."/>
            <person name="Baker S."/>
            <person name="Barry K."/>
            <person name="Bills G."/>
            <person name="Bluhm B."/>
            <person name="Cannon C."/>
            <person name="Castanera R."/>
            <person name="Culley D."/>
            <person name="Daum C."/>
            <person name="Ezra D."/>
            <person name="Gonzalez J."/>
            <person name="Henrissat B."/>
            <person name="Kuo A."/>
            <person name="Liang C."/>
            <person name="Lipzen A."/>
            <person name="Lutzoni F."/>
            <person name="Magnuson J."/>
            <person name="Mondo S."/>
            <person name="Nolan M."/>
            <person name="Ohm R."/>
            <person name="Pangilinan J."/>
            <person name="Park H.-J."/>
            <person name="Ramirez L."/>
            <person name="Alfaro M."/>
            <person name="Sun H."/>
            <person name="Tritt A."/>
            <person name="Yoshinaga Y."/>
            <person name="Zwiers L.-H."/>
            <person name="Turgeon B."/>
            <person name="Goodwin S."/>
            <person name="Spatafora J."/>
            <person name="Crous P."/>
            <person name="Grigoriev I."/>
        </authorList>
    </citation>
    <scope>NUCLEOTIDE SEQUENCE</scope>
    <source>
        <strain evidence="2">CBS 107.79</strain>
    </source>
</reference>